<evidence type="ECO:0000256" key="1">
    <source>
        <dbReference type="ARBA" id="ARBA00004477"/>
    </source>
</evidence>
<dbReference type="Pfam" id="PF03982">
    <property type="entry name" value="DAGAT"/>
    <property type="match status" value="1"/>
</dbReference>
<keyword evidence="12 14" id="KW-0472">Membrane</keyword>
<sequence length="336" mass="38047">MVEWAPLKIPIKRRIQTLVVMIQVYMFLFGHIFGTVLLVVLLFIPYTTFVAVVYIGWAFILNIQTPSRGGRTIQVARKWKMWKYFCEYFPISLVKTADLDPEGNYIFGYHPHGIIGLGALGNFCGEATGFSENFPGINPHLLTLSINFRFPFSRDYCMAFGVCSVDKDSIEYILQKMGPGHSVAIVIGGAAESLEARPDNFKLTLKDRKGFIKLALRSGASLVPVFSFGENNLYHQVSNPPGSALRQWQTKMKDLMGFAPPLFHGRGVFQYTYGLLPHRQPIYTVFGAPIKVKKTQNPLPEEVDAIHQQYITALEELFDKHKKNYGICEDKHLEIC</sequence>
<keyword evidence="6 14" id="KW-0808">Transferase</keyword>
<dbReference type="GO" id="GO:0004144">
    <property type="term" value="F:diacylglycerol O-acyltransferase activity"/>
    <property type="evidence" value="ECO:0007669"/>
    <property type="project" value="TreeGrafter"/>
</dbReference>
<keyword evidence="13 15" id="KW-0012">Acyltransferase</keyword>
<gene>
    <name evidence="15" type="primary">MOGAT2</name>
    <name evidence="15" type="ORF">AWC38_SpisGene17760</name>
</gene>
<dbReference type="GO" id="GO:0019432">
    <property type="term" value="P:triglyceride biosynthetic process"/>
    <property type="evidence" value="ECO:0007669"/>
    <property type="project" value="TreeGrafter"/>
</dbReference>
<dbReference type="PANTHER" id="PTHR12317:SF0">
    <property type="entry name" value="ACYLTRANSFERASE"/>
    <property type="match status" value="1"/>
</dbReference>
<feature type="transmembrane region" description="Helical" evidence="14">
    <location>
        <begin position="43"/>
        <end position="63"/>
    </location>
</feature>
<dbReference type="GO" id="GO:0006071">
    <property type="term" value="P:glycerol metabolic process"/>
    <property type="evidence" value="ECO:0007669"/>
    <property type="project" value="UniProtKB-KW"/>
</dbReference>
<evidence type="ECO:0000256" key="13">
    <source>
        <dbReference type="ARBA" id="ARBA00023315"/>
    </source>
</evidence>
<comment type="pathway">
    <text evidence="3">Lipid metabolism.</text>
</comment>
<name>A0A2B4RL53_STYPI</name>
<evidence type="ECO:0000256" key="6">
    <source>
        <dbReference type="ARBA" id="ARBA00022679"/>
    </source>
</evidence>
<feature type="transmembrane region" description="Helical" evidence="14">
    <location>
        <begin position="18"/>
        <end position="37"/>
    </location>
</feature>
<dbReference type="InterPro" id="IPR007130">
    <property type="entry name" value="DAGAT"/>
</dbReference>
<evidence type="ECO:0000256" key="14">
    <source>
        <dbReference type="RuleBase" id="RU367023"/>
    </source>
</evidence>
<keyword evidence="9 14" id="KW-0256">Endoplasmic reticulum</keyword>
<dbReference type="GO" id="GO:0005789">
    <property type="term" value="C:endoplasmic reticulum membrane"/>
    <property type="evidence" value="ECO:0007669"/>
    <property type="project" value="UniProtKB-SubCell"/>
</dbReference>
<keyword evidence="7 14" id="KW-0812">Transmembrane</keyword>
<evidence type="ECO:0000256" key="12">
    <source>
        <dbReference type="ARBA" id="ARBA00023136"/>
    </source>
</evidence>
<evidence type="ECO:0000256" key="11">
    <source>
        <dbReference type="ARBA" id="ARBA00023098"/>
    </source>
</evidence>
<comment type="caution">
    <text evidence="15">The sequence shown here is derived from an EMBL/GenBank/DDBJ whole genome shotgun (WGS) entry which is preliminary data.</text>
</comment>
<evidence type="ECO:0000313" key="16">
    <source>
        <dbReference type="Proteomes" id="UP000225706"/>
    </source>
</evidence>
<comment type="pathway">
    <text evidence="2">Glycerolipid metabolism; triacylglycerol biosynthesis.</text>
</comment>
<proteinExistence type="inferred from homology"/>
<evidence type="ECO:0000256" key="7">
    <source>
        <dbReference type="ARBA" id="ARBA00022692"/>
    </source>
</evidence>
<dbReference type="STRING" id="50429.A0A2B4RL53"/>
<keyword evidence="11" id="KW-0443">Lipid metabolism</keyword>
<evidence type="ECO:0000256" key="4">
    <source>
        <dbReference type="ARBA" id="ARBA00005420"/>
    </source>
</evidence>
<evidence type="ECO:0000256" key="3">
    <source>
        <dbReference type="ARBA" id="ARBA00005189"/>
    </source>
</evidence>
<dbReference type="Proteomes" id="UP000225706">
    <property type="component" value="Unassembled WGS sequence"/>
</dbReference>
<keyword evidence="8" id="KW-0319">Glycerol metabolism</keyword>
<comment type="similarity">
    <text evidence="4 14">Belongs to the diacylglycerol acyltransferase family.</text>
</comment>
<keyword evidence="5" id="KW-0444">Lipid biosynthesis</keyword>
<dbReference type="AlphaFoldDB" id="A0A2B4RL53"/>
<dbReference type="OrthoDB" id="264532at2759"/>
<evidence type="ECO:0000313" key="15">
    <source>
        <dbReference type="EMBL" id="PFX17896.1"/>
    </source>
</evidence>
<evidence type="ECO:0000256" key="9">
    <source>
        <dbReference type="ARBA" id="ARBA00022824"/>
    </source>
</evidence>
<comment type="subcellular location">
    <subcellularLocation>
        <location evidence="1 14">Endoplasmic reticulum membrane</location>
        <topology evidence="1 14">Multi-pass membrane protein</topology>
    </subcellularLocation>
</comment>
<dbReference type="PANTHER" id="PTHR12317">
    <property type="entry name" value="DIACYLGLYCEROL O-ACYLTRANSFERASE"/>
    <property type="match status" value="1"/>
</dbReference>
<dbReference type="EMBL" id="LSMT01000443">
    <property type="protein sequence ID" value="PFX17896.1"/>
    <property type="molecule type" value="Genomic_DNA"/>
</dbReference>
<evidence type="ECO:0000256" key="2">
    <source>
        <dbReference type="ARBA" id="ARBA00004771"/>
    </source>
</evidence>
<evidence type="ECO:0000256" key="8">
    <source>
        <dbReference type="ARBA" id="ARBA00022798"/>
    </source>
</evidence>
<dbReference type="EC" id="2.3.1.-" evidence="14"/>
<reference evidence="16" key="1">
    <citation type="journal article" date="2017" name="bioRxiv">
        <title>Comparative analysis of the genomes of Stylophora pistillata and Acropora digitifera provides evidence for extensive differences between species of corals.</title>
        <authorList>
            <person name="Voolstra C.R."/>
            <person name="Li Y."/>
            <person name="Liew Y.J."/>
            <person name="Baumgarten S."/>
            <person name="Zoccola D."/>
            <person name="Flot J.-F."/>
            <person name="Tambutte S."/>
            <person name="Allemand D."/>
            <person name="Aranda M."/>
        </authorList>
    </citation>
    <scope>NUCLEOTIDE SEQUENCE [LARGE SCALE GENOMIC DNA]</scope>
</reference>
<evidence type="ECO:0000256" key="10">
    <source>
        <dbReference type="ARBA" id="ARBA00022989"/>
    </source>
</evidence>
<organism evidence="15 16">
    <name type="scientific">Stylophora pistillata</name>
    <name type="common">Smooth cauliflower coral</name>
    <dbReference type="NCBI Taxonomy" id="50429"/>
    <lineage>
        <taxon>Eukaryota</taxon>
        <taxon>Metazoa</taxon>
        <taxon>Cnidaria</taxon>
        <taxon>Anthozoa</taxon>
        <taxon>Hexacorallia</taxon>
        <taxon>Scleractinia</taxon>
        <taxon>Astrocoeniina</taxon>
        <taxon>Pocilloporidae</taxon>
        <taxon>Stylophora</taxon>
    </lineage>
</organism>
<evidence type="ECO:0000256" key="5">
    <source>
        <dbReference type="ARBA" id="ARBA00022516"/>
    </source>
</evidence>
<keyword evidence="16" id="KW-1185">Reference proteome</keyword>
<dbReference type="CDD" id="cd07987">
    <property type="entry name" value="LPLAT_MGAT-like"/>
    <property type="match status" value="1"/>
</dbReference>
<keyword evidence="10 14" id="KW-1133">Transmembrane helix</keyword>
<accession>A0A2B4RL53</accession>
<protein>
    <recommendedName>
        <fullName evidence="14">Acyltransferase</fullName>
        <ecNumber evidence="14">2.3.1.-</ecNumber>
    </recommendedName>
</protein>